<dbReference type="Pfam" id="PF25973">
    <property type="entry name" value="BSH_CzcB"/>
    <property type="match status" value="1"/>
</dbReference>
<dbReference type="GO" id="GO:0015562">
    <property type="term" value="F:efflux transmembrane transporter activity"/>
    <property type="evidence" value="ECO:0007669"/>
    <property type="project" value="TreeGrafter"/>
</dbReference>
<dbReference type="PANTHER" id="PTHR30469:SF15">
    <property type="entry name" value="HLYD FAMILY OF SECRETION PROTEINS"/>
    <property type="match status" value="1"/>
</dbReference>
<dbReference type="EMBL" id="PYLZ01000003">
    <property type="protein sequence ID" value="PSW25390.1"/>
    <property type="molecule type" value="Genomic_DNA"/>
</dbReference>
<dbReference type="InterPro" id="IPR058647">
    <property type="entry name" value="BSH_CzcB-like"/>
</dbReference>
<dbReference type="PANTHER" id="PTHR30469">
    <property type="entry name" value="MULTIDRUG RESISTANCE PROTEIN MDTA"/>
    <property type="match status" value="1"/>
</dbReference>
<evidence type="ECO:0000256" key="2">
    <source>
        <dbReference type="SAM" id="SignalP"/>
    </source>
</evidence>
<dbReference type="RefSeq" id="WP_048897443.1">
    <property type="nucleotide sequence ID" value="NZ_AP024853.1"/>
</dbReference>
<dbReference type="NCBIfam" id="TIGR01730">
    <property type="entry name" value="RND_mfp"/>
    <property type="match status" value="1"/>
</dbReference>
<evidence type="ECO:0000259" key="3">
    <source>
        <dbReference type="Pfam" id="PF25954"/>
    </source>
</evidence>
<dbReference type="Proteomes" id="UP000240481">
    <property type="component" value="Unassembled WGS sequence"/>
</dbReference>
<dbReference type="GO" id="GO:1990281">
    <property type="term" value="C:efflux pump complex"/>
    <property type="evidence" value="ECO:0007669"/>
    <property type="project" value="TreeGrafter"/>
</dbReference>
<comment type="caution">
    <text evidence="5">The sequence shown here is derived from an EMBL/GenBank/DDBJ whole genome shotgun (WGS) entry which is preliminary data.</text>
</comment>
<dbReference type="Pfam" id="PF25954">
    <property type="entry name" value="Beta-barrel_RND_2"/>
    <property type="match status" value="1"/>
</dbReference>
<evidence type="ECO:0000256" key="1">
    <source>
        <dbReference type="ARBA" id="ARBA00009477"/>
    </source>
</evidence>
<dbReference type="Gene3D" id="2.40.50.100">
    <property type="match status" value="1"/>
</dbReference>
<feature type="domain" description="CzcB-like barrel-sandwich hybrid" evidence="4">
    <location>
        <begin position="35"/>
        <end position="176"/>
    </location>
</feature>
<keyword evidence="6" id="KW-1185">Reference proteome</keyword>
<evidence type="ECO:0000313" key="6">
    <source>
        <dbReference type="Proteomes" id="UP000240481"/>
    </source>
</evidence>
<evidence type="ECO:0000313" key="5">
    <source>
        <dbReference type="EMBL" id="PSW25390.1"/>
    </source>
</evidence>
<feature type="chain" id="PRO_5030009290" evidence="2">
    <location>
        <begin position="23"/>
        <end position="258"/>
    </location>
</feature>
<comment type="similarity">
    <text evidence="1">Belongs to the membrane fusion protein (MFP) (TC 8.A.1) family.</text>
</comment>
<reference evidence="5 6" key="1">
    <citation type="submission" date="2018-01" db="EMBL/GenBank/DDBJ databases">
        <title>Whole genome sequencing of Histamine producing bacteria.</title>
        <authorList>
            <person name="Butler K."/>
        </authorList>
    </citation>
    <scope>NUCLEOTIDE SEQUENCE [LARGE SCALE GENOMIC DNA]</scope>
    <source>
        <strain evidence="5 6">DSM 24669</strain>
    </source>
</reference>
<dbReference type="InterPro" id="IPR006143">
    <property type="entry name" value="RND_pump_MFP"/>
</dbReference>
<dbReference type="SUPFAM" id="SSF111369">
    <property type="entry name" value="HlyD-like secretion proteins"/>
    <property type="match status" value="1"/>
</dbReference>
<dbReference type="STRING" id="680026.AB733_03045"/>
<organism evidence="5 6">
    <name type="scientific">Photobacterium swingsii</name>
    <dbReference type="NCBI Taxonomy" id="680026"/>
    <lineage>
        <taxon>Bacteria</taxon>
        <taxon>Pseudomonadati</taxon>
        <taxon>Pseudomonadota</taxon>
        <taxon>Gammaproteobacteria</taxon>
        <taxon>Vibrionales</taxon>
        <taxon>Vibrionaceae</taxon>
        <taxon>Photobacterium</taxon>
    </lineage>
</organism>
<feature type="domain" description="CusB-like beta-barrel" evidence="3">
    <location>
        <begin position="182"/>
        <end position="256"/>
    </location>
</feature>
<dbReference type="InterPro" id="IPR058792">
    <property type="entry name" value="Beta-barrel_RND_2"/>
</dbReference>
<dbReference type="Gene3D" id="2.40.30.170">
    <property type="match status" value="1"/>
</dbReference>
<proteinExistence type="inferred from homology"/>
<protein>
    <submittedName>
        <fullName evidence="5">HlyD family secretion protein</fullName>
    </submittedName>
</protein>
<sequence length="258" mass="28552">MNKYLKYLGVITLFVISPFAASEDYAMGSLVPVRSVTVSSEVTGVVDKFEKEVGDSIALGEVLVKLSIEDNALNVKLAKAELGVSQHELTTQEKQLQRFSSLYKTKGISASDYDEQHRKTRLSRAQVEVDKIKLAMVQREKEKSEVKAPFSGVILKRNIELGQYIPSGEKLYTLVDMSQVKVQFYLLESDVMSTQKGDSVNVIIPALNNKSVKGYVDILSPAFEADDPGFLVEVIIDNTQSELKPGMQARVEIAEQGV</sequence>
<feature type="signal peptide" evidence="2">
    <location>
        <begin position="1"/>
        <end position="22"/>
    </location>
</feature>
<name>A0A0J8Y2G1_9GAMM</name>
<dbReference type="OrthoDB" id="9806939at2"/>
<accession>A0A0J8Y2G1</accession>
<gene>
    <name evidence="5" type="ORF">C9I94_06975</name>
</gene>
<dbReference type="AlphaFoldDB" id="A0A0J8Y2G1"/>
<evidence type="ECO:0000259" key="4">
    <source>
        <dbReference type="Pfam" id="PF25973"/>
    </source>
</evidence>
<dbReference type="Gene3D" id="1.10.287.470">
    <property type="entry name" value="Helix hairpin bin"/>
    <property type="match status" value="1"/>
</dbReference>
<keyword evidence="2" id="KW-0732">Signal</keyword>